<keyword evidence="1" id="KW-0479">Metal-binding</keyword>
<dbReference type="Pfam" id="PF05485">
    <property type="entry name" value="THAP"/>
    <property type="match status" value="1"/>
</dbReference>
<evidence type="ECO:0000256" key="1">
    <source>
        <dbReference type="ARBA" id="ARBA00022723"/>
    </source>
</evidence>
<feature type="domain" description="THAP-type" evidence="7">
    <location>
        <begin position="1"/>
        <end position="91"/>
    </location>
</feature>
<dbReference type="OrthoDB" id="6497426at2759"/>
<dbReference type="EMBL" id="JABSTR010000009">
    <property type="protein sequence ID" value="KAH9379043.1"/>
    <property type="molecule type" value="Genomic_DNA"/>
</dbReference>
<evidence type="ECO:0000256" key="6">
    <source>
        <dbReference type="SAM" id="MobiDB-lite"/>
    </source>
</evidence>
<feature type="compositionally biased region" description="Acidic residues" evidence="6">
    <location>
        <begin position="250"/>
        <end position="263"/>
    </location>
</feature>
<name>A0A9J6GV13_HAELO</name>
<evidence type="ECO:0000256" key="5">
    <source>
        <dbReference type="PROSITE-ProRule" id="PRU00309"/>
    </source>
</evidence>
<dbReference type="InterPro" id="IPR052224">
    <property type="entry name" value="THAP_domain_protein"/>
</dbReference>
<dbReference type="InterPro" id="IPR006612">
    <property type="entry name" value="THAP_Znf"/>
</dbReference>
<sequence length="330" mass="36294">MSGVRCSVDFCPSHTGSGASMYRFPLGDGPRRQKWIEFVRGAAGRTEWTPRKSSRIFSLHFEPACYKQDLPNVLLPRPLCCLEPDAVPSIYNVVGPDSEHSSLSKRPRLEVRIACVLLACVWCHKYIMTPNIVQALADIHPEDAASSTIWAGPSADCGVNEVEKAADYVARLFSLLEEYVRGATPNALPVKPPHVTSALVSVDKAALVKTHLTSSLQQTDSTSVPIALQYPHWHLRLTSSSIACNKSSSMDDEDDTDKDDGVDMENSCERTRPLKERAHVSCFAKDVALKVILQARISSRSGSGEANQCTSQLPHKEQRKGCYLAVTRSE</sequence>
<keyword evidence="9" id="KW-1185">Reference proteome</keyword>
<gene>
    <name evidence="8" type="ORF">HPB48_001653</name>
</gene>
<dbReference type="SMART" id="SM00692">
    <property type="entry name" value="DM3"/>
    <property type="match status" value="1"/>
</dbReference>
<evidence type="ECO:0000256" key="3">
    <source>
        <dbReference type="ARBA" id="ARBA00022833"/>
    </source>
</evidence>
<dbReference type="PANTHER" id="PTHR46927">
    <property type="entry name" value="AGAP005574-PA"/>
    <property type="match status" value="1"/>
</dbReference>
<dbReference type="PANTHER" id="PTHR46927:SF3">
    <property type="entry name" value="THAP-TYPE DOMAIN-CONTAINING PROTEIN"/>
    <property type="match status" value="1"/>
</dbReference>
<evidence type="ECO:0000256" key="2">
    <source>
        <dbReference type="ARBA" id="ARBA00022771"/>
    </source>
</evidence>
<feature type="region of interest" description="Disordered" evidence="6">
    <location>
        <begin position="246"/>
        <end position="268"/>
    </location>
</feature>
<proteinExistence type="predicted"/>
<organism evidence="8 9">
    <name type="scientific">Haemaphysalis longicornis</name>
    <name type="common">Bush tick</name>
    <dbReference type="NCBI Taxonomy" id="44386"/>
    <lineage>
        <taxon>Eukaryota</taxon>
        <taxon>Metazoa</taxon>
        <taxon>Ecdysozoa</taxon>
        <taxon>Arthropoda</taxon>
        <taxon>Chelicerata</taxon>
        <taxon>Arachnida</taxon>
        <taxon>Acari</taxon>
        <taxon>Parasitiformes</taxon>
        <taxon>Ixodida</taxon>
        <taxon>Ixodoidea</taxon>
        <taxon>Ixodidae</taxon>
        <taxon>Haemaphysalinae</taxon>
        <taxon>Haemaphysalis</taxon>
    </lineage>
</organism>
<evidence type="ECO:0000256" key="4">
    <source>
        <dbReference type="ARBA" id="ARBA00023125"/>
    </source>
</evidence>
<accession>A0A9J6GV13</accession>
<keyword evidence="4 5" id="KW-0238">DNA-binding</keyword>
<dbReference type="GO" id="GO:0008270">
    <property type="term" value="F:zinc ion binding"/>
    <property type="evidence" value="ECO:0007669"/>
    <property type="project" value="UniProtKB-KW"/>
</dbReference>
<dbReference type="AlphaFoldDB" id="A0A9J6GV13"/>
<dbReference type="Proteomes" id="UP000821853">
    <property type="component" value="Unassembled WGS sequence"/>
</dbReference>
<dbReference type="SUPFAM" id="SSF57716">
    <property type="entry name" value="Glucocorticoid receptor-like (DNA-binding domain)"/>
    <property type="match status" value="1"/>
</dbReference>
<keyword evidence="3" id="KW-0862">Zinc</keyword>
<dbReference type="PROSITE" id="PS50950">
    <property type="entry name" value="ZF_THAP"/>
    <property type="match status" value="1"/>
</dbReference>
<dbReference type="GO" id="GO:0003677">
    <property type="term" value="F:DNA binding"/>
    <property type="evidence" value="ECO:0007669"/>
    <property type="project" value="UniProtKB-UniRule"/>
</dbReference>
<evidence type="ECO:0000259" key="7">
    <source>
        <dbReference type="PROSITE" id="PS50950"/>
    </source>
</evidence>
<reference evidence="8 9" key="1">
    <citation type="journal article" date="2020" name="Cell">
        <title>Large-Scale Comparative Analyses of Tick Genomes Elucidate Their Genetic Diversity and Vector Capacities.</title>
        <authorList>
            <consortium name="Tick Genome and Microbiome Consortium (TIGMIC)"/>
            <person name="Jia N."/>
            <person name="Wang J."/>
            <person name="Shi W."/>
            <person name="Du L."/>
            <person name="Sun Y."/>
            <person name="Zhan W."/>
            <person name="Jiang J.F."/>
            <person name="Wang Q."/>
            <person name="Zhang B."/>
            <person name="Ji P."/>
            <person name="Bell-Sakyi L."/>
            <person name="Cui X.M."/>
            <person name="Yuan T.T."/>
            <person name="Jiang B.G."/>
            <person name="Yang W.F."/>
            <person name="Lam T.T."/>
            <person name="Chang Q.C."/>
            <person name="Ding S.J."/>
            <person name="Wang X.J."/>
            <person name="Zhu J.G."/>
            <person name="Ruan X.D."/>
            <person name="Zhao L."/>
            <person name="Wei J.T."/>
            <person name="Ye R.Z."/>
            <person name="Que T.C."/>
            <person name="Du C.H."/>
            <person name="Zhou Y.H."/>
            <person name="Cheng J.X."/>
            <person name="Dai P.F."/>
            <person name="Guo W.B."/>
            <person name="Han X.H."/>
            <person name="Huang E.J."/>
            <person name="Li L.F."/>
            <person name="Wei W."/>
            <person name="Gao Y.C."/>
            <person name="Liu J.Z."/>
            <person name="Shao H.Z."/>
            <person name="Wang X."/>
            <person name="Wang C.C."/>
            <person name="Yang T.C."/>
            <person name="Huo Q.B."/>
            <person name="Li W."/>
            <person name="Chen H.Y."/>
            <person name="Chen S.E."/>
            <person name="Zhou L.G."/>
            <person name="Ni X.B."/>
            <person name="Tian J.H."/>
            <person name="Sheng Y."/>
            <person name="Liu T."/>
            <person name="Pan Y.S."/>
            <person name="Xia L.Y."/>
            <person name="Li J."/>
            <person name="Zhao F."/>
            <person name="Cao W.C."/>
        </authorList>
    </citation>
    <scope>NUCLEOTIDE SEQUENCE [LARGE SCALE GENOMIC DNA]</scope>
    <source>
        <strain evidence="8">HaeL-2018</strain>
    </source>
</reference>
<evidence type="ECO:0000313" key="8">
    <source>
        <dbReference type="EMBL" id="KAH9379043.1"/>
    </source>
</evidence>
<evidence type="ECO:0000313" key="9">
    <source>
        <dbReference type="Proteomes" id="UP000821853"/>
    </source>
</evidence>
<dbReference type="VEuPathDB" id="VectorBase:HLOH_045580"/>
<comment type="caution">
    <text evidence="8">The sequence shown here is derived from an EMBL/GenBank/DDBJ whole genome shotgun (WGS) entry which is preliminary data.</text>
</comment>
<dbReference type="SMART" id="SM00980">
    <property type="entry name" value="THAP"/>
    <property type="match status" value="1"/>
</dbReference>
<keyword evidence="2 5" id="KW-0863">Zinc-finger</keyword>
<protein>
    <recommendedName>
        <fullName evidence="7">THAP-type domain-containing protein</fullName>
    </recommendedName>
</protein>